<reference evidence="1" key="1">
    <citation type="journal article" date="2015" name="Nature">
        <title>Complex archaea that bridge the gap between prokaryotes and eukaryotes.</title>
        <authorList>
            <person name="Spang A."/>
            <person name="Saw J.H."/>
            <person name="Jorgensen S.L."/>
            <person name="Zaremba-Niedzwiedzka K."/>
            <person name="Martijn J."/>
            <person name="Lind A.E."/>
            <person name="van Eijk R."/>
            <person name="Schleper C."/>
            <person name="Guy L."/>
            <person name="Ettema T.J."/>
        </authorList>
    </citation>
    <scope>NUCLEOTIDE SEQUENCE</scope>
</reference>
<comment type="caution">
    <text evidence="1">The sequence shown here is derived from an EMBL/GenBank/DDBJ whole genome shotgun (WGS) entry which is preliminary data.</text>
</comment>
<protein>
    <submittedName>
        <fullName evidence="1">Uncharacterized protein</fullName>
    </submittedName>
</protein>
<gene>
    <name evidence="1" type="ORF">LCGC14_1569820</name>
</gene>
<accession>A0A0F9LKG7</accession>
<evidence type="ECO:0000313" key="1">
    <source>
        <dbReference type="EMBL" id="KKM27925.1"/>
    </source>
</evidence>
<dbReference type="AlphaFoldDB" id="A0A0F9LKG7"/>
<sequence>MNEDSNELKKIYEANKKIELFHELKANPPISGSIAKRLLNNCHRALKIISKYDTEMEDELRREIEVMEDQLANDGIIRTITYNLGARTFIHVSIDFADKWVLK</sequence>
<dbReference type="EMBL" id="LAZR01012231">
    <property type="protein sequence ID" value="KKM27925.1"/>
    <property type="molecule type" value="Genomic_DNA"/>
</dbReference>
<name>A0A0F9LKG7_9ZZZZ</name>
<proteinExistence type="predicted"/>
<organism evidence="1">
    <name type="scientific">marine sediment metagenome</name>
    <dbReference type="NCBI Taxonomy" id="412755"/>
    <lineage>
        <taxon>unclassified sequences</taxon>
        <taxon>metagenomes</taxon>
        <taxon>ecological metagenomes</taxon>
    </lineage>
</organism>